<dbReference type="Proteomes" id="UP000199421">
    <property type="component" value="Unassembled WGS sequence"/>
</dbReference>
<gene>
    <name evidence="1" type="ORF">SAMN05661044_00295</name>
</gene>
<dbReference type="AlphaFoldDB" id="A0A1H7H9K3"/>
<dbReference type="STRING" id="407022.SAMN05661044_00295"/>
<proteinExistence type="predicted"/>
<keyword evidence="2" id="KW-1185">Reference proteome</keyword>
<reference evidence="2" key="1">
    <citation type="submission" date="2016-10" db="EMBL/GenBank/DDBJ databases">
        <authorList>
            <person name="Varghese N."/>
            <person name="Submissions S."/>
        </authorList>
    </citation>
    <scope>NUCLEOTIDE SEQUENCE [LARGE SCALE GENOMIC DNA]</scope>
    <source>
        <strain evidence="2">DSM 18733</strain>
    </source>
</reference>
<evidence type="ECO:0000313" key="2">
    <source>
        <dbReference type="Proteomes" id="UP000199421"/>
    </source>
</evidence>
<sequence>MSEQCSLYVQIKIGENKLAAFFEDKPQPPLIDNNWLLWWESRAMYSKPSLTDISTYSIPNNGAIIQEFVKDNRMGAYENYDEESGIWYLGIVFFSENYTEILPMLAWLKSLASYLEEDEKGVAFIYDFYWGDDSVMAYLEFSDKEALLMPTSHVSEINPTILAQANQHLESIVEEFQKRNEN</sequence>
<accession>A0A1H7H9K3</accession>
<protein>
    <submittedName>
        <fullName evidence="1">Uncharacterized protein</fullName>
    </submittedName>
</protein>
<dbReference type="RefSeq" id="WP_093317240.1">
    <property type="nucleotide sequence ID" value="NZ_FOAF01000001.1"/>
</dbReference>
<evidence type="ECO:0000313" key="1">
    <source>
        <dbReference type="EMBL" id="SEK45992.1"/>
    </source>
</evidence>
<name>A0A1H7H9K3_OLID1</name>
<dbReference type="EMBL" id="FOAF01000001">
    <property type="protein sequence ID" value="SEK45992.1"/>
    <property type="molecule type" value="Genomic_DNA"/>
</dbReference>
<organism evidence="1 2">
    <name type="scientific">Olivibacter domesticus</name>
    <name type="common">Pseudosphingobacterium domesticum</name>
    <dbReference type="NCBI Taxonomy" id="407022"/>
    <lineage>
        <taxon>Bacteria</taxon>
        <taxon>Pseudomonadati</taxon>
        <taxon>Bacteroidota</taxon>
        <taxon>Sphingobacteriia</taxon>
        <taxon>Sphingobacteriales</taxon>
        <taxon>Sphingobacteriaceae</taxon>
        <taxon>Olivibacter</taxon>
    </lineage>
</organism>
<dbReference type="OrthoDB" id="6910425at2"/>